<evidence type="ECO:0000256" key="1">
    <source>
        <dbReference type="SAM" id="SignalP"/>
    </source>
</evidence>
<dbReference type="EMBL" id="CZBE01000050">
    <property type="protein sequence ID" value="CUQ25756.1"/>
    <property type="molecule type" value="Genomic_DNA"/>
</dbReference>
<keyword evidence="1" id="KW-0732">Signal</keyword>
<evidence type="ECO:0000313" key="2">
    <source>
        <dbReference type="EMBL" id="CUQ25756.1"/>
    </source>
</evidence>
<reference evidence="2 3" key="1">
    <citation type="submission" date="2015-09" db="EMBL/GenBank/DDBJ databases">
        <authorList>
            <consortium name="Pathogen Informatics"/>
        </authorList>
    </citation>
    <scope>NUCLEOTIDE SEQUENCE [LARGE SCALE GENOMIC DNA]</scope>
    <source>
        <strain evidence="2 3">2789STDY5834939</strain>
    </source>
</reference>
<proteinExistence type="predicted"/>
<sequence length="203" mass="22711">MAKKLGIIVLLCFSLCVGGVSAFADEGHAEADTQALIETQSPVSSVLFRQSGADIQQSVDEGKTWESYSHIEETEYFTYDEFSAWLETETENIQKLVDAGEWTEAEATEALEYYDEILKSILEGKMVGKRASSSDDQLFFSMPDNAQPEQYQTFVFDGNTYKSIGPFDTEEELFNALKEYTDTEVEAGTMSQAEATALLEKYQ</sequence>
<name>A0A174UWP1_9FIRM</name>
<feature type="signal peptide" evidence="1">
    <location>
        <begin position="1"/>
        <end position="24"/>
    </location>
</feature>
<dbReference type="Proteomes" id="UP000095765">
    <property type="component" value="Unassembled WGS sequence"/>
</dbReference>
<organism evidence="2 3">
    <name type="scientific">Anaerotruncus colihominis</name>
    <dbReference type="NCBI Taxonomy" id="169435"/>
    <lineage>
        <taxon>Bacteria</taxon>
        <taxon>Bacillati</taxon>
        <taxon>Bacillota</taxon>
        <taxon>Clostridia</taxon>
        <taxon>Eubacteriales</taxon>
        <taxon>Oscillospiraceae</taxon>
        <taxon>Anaerotruncus</taxon>
    </lineage>
</organism>
<dbReference type="AlphaFoldDB" id="A0A174UWP1"/>
<gene>
    <name evidence="2" type="ORF">ERS852551_03732</name>
</gene>
<accession>A0A174UWP1</accession>
<evidence type="ECO:0000313" key="3">
    <source>
        <dbReference type="Proteomes" id="UP000095765"/>
    </source>
</evidence>
<dbReference type="RefSeq" id="WP_055246227.1">
    <property type="nucleotide sequence ID" value="NZ_CABIWA010000038.1"/>
</dbReference>
<evidence type="ECO:0008006" key="4">
    <source>
        <dbReference type="Google" id="ProtNLM"/>
    </source>
</evidence>
<protein>
    <recommendedName>
        <fullName evidence="4">Bypass of forespore C C-terminal domain-containing protein</fullName>
    </recommendedName>
</protein>
<feature type="chain" id="PRO_5008035153" description="Bypass of forespore C C-terminal domain-containing protein" evidence="1">
    <location>
        <begin position="25"/>
        <end position="203"/>
    </location>
</feature>